<dbReference type="RefSeq" id="WP_175454694.1">
    <property type="nucleotide sequence ID" value="NZ_FNPB01000018.1"/>
</dbReference>
<keyword evidence="1" id="KW-0472">Membrane</keyword>
<evidence type="ECO:0000313" key="3">
    <source>
        <dbReference type="Proteomes" id="UP000199170"/>
    </source>
</evidence>
<keyword evidence="1" id="KW-0812">Transmembrane</keyword>
<gene>
    <name evidence="2" type="ORF">SAMN04487946_11833</name>
</gene>
<evidence type="ECO:0000313" key="2">
    <source>
        <dbReference type="EMBL" id="SDY49297.1"/>
    </source>
</evidence>
<dbReference type="AlphaFoldDB" id="A0A1H3KAR2"/>
<keyword evidence="1" id="KW-1133">Transmembrane helix</keyword>
<evidence type="ECO:0000256" key="1">
    <source>
        <dbReference type="SAM" id="Phobius"/>
    </source>
</evidence>
<sequence length="56" mass="6280">MNARRTAFLVATALAHLALTAWVRRDADRRGIDPSPWDALTLFTGVVGAIGYRRRR</sequence>
<protein>
    <submittedName>
        <fullName evidence="2">Uncharacterized protein</fullName>
    </submittedName>
</protein>
<name>A0A1H3KAR2_9EURY</name>
<dbReference type="EMBL" id="FNPB01000018">
    <property type="protein sequence ID" value="SDY49297.1"/>
    <property type="molecule type" value="Genomic_DNA"/>
</dbReference>
<proteinExistence type="predicted"/>
<reference evidence="3" key="1">
    <citation type="submission" date="2016-10" db="EMBL/GenBank/DDBJ databases">
        <authorList>
            <person name="Varghese N."/>
            <person name="Submissions S."/>
        </authorList>
    </citation>
    <scope>NUCLEOTIDE SEQUENCE [LARGE SCALE GENOMIC DNA]</scope>
    <source>
        <strain evidence="3">CGMCC 1.10118</strain>
    </source>
</reference>
<organism evidence="2 3">
    <name type="scientific">Halobellus clavatus</name>
    <dbReference type="NCBI Taxonomy" id="660517"/>
    <lineage>
        <taxon>Archaea</taxon>
        <taxon>Methanobacteriati</taxon>
        <taxon>Methanobacteriota</taxon>
        <taxon>Stenosarchaea group</taxon>
        <taxon>Halobacteria</taxon>
        <taxon>Halobacteriales</taxon>
        <taxon>Haloferacaceae</taxon>
        <taxon>Halobellus</taxon>
    </lineage>
</organism>
<dbReference type="Proteomes" id="UP000199170">
    <property type="component" value="Unassembled WGS sequence"/>
</dbReference>
<accession>A0A1H3KAR2</accession>
<feature type="transmembrane region" description="Helical" evidence="1">
    <location>
        <begin position="36"/>
        <end position="52"/>
    </location>
</feature>
<dbReference type="STRING" id="660517.SAMN04487946_11833"/>
<keyword evidence="3" id="KW-1185">Reference proteome</keyword>
<dbReference type="OrthoDB" id="307209at2157"/>